<evidence type="ECO:0000256" key="6">
    <source>
        <dbReference type="ARBA" id="ARBA00022927"/>
    </source>
</evidence>
<keyword evidence="5" id="KW-0963">Cytoplasm</keyword>
<comment type="caution">
    <text evidence="10">The sequence shown here is derived from an EMBL/GenBank/DDBJ whole genome shotgun (WGS) entry which is preliminary data.</text>
</comment>
<dbReference type="InterPro" id="IPR016024">
    <property type="entry name" value="ARM-type_fold"/>
</dbReference>
<dbReference type="InterPro" id="IPR011989">
    <property type="entry name" value="ARM-like"/>
</dbReference>
<dbReference type="SUPFAM" id="SSF48371">
    <property type="entry name" value="ARM repeat"/>
    <property type="match status" value="1"/>
</dbReference>
<dbReference type="Proteomes" id="UP000695562">
    <property type="component" value="Unassembled WGS sequence"/>
</dbReference>
<reference evidence="10" key="1">
    <citation type="submission" date="2020-01" db="EMBL/GenBank/DDBJ databases">
        <title>Development of genomics and gene disruption for Polysphondylium violaceum indicates a role for the polyketide synthase stlB in stalk morphogenesis.</title>
        <authorList>
            <person name="Narita B."/>
            <person name="Kawabe Y."/>
            <person name="Kin K."/>
            <person name="Saito T."/>
            <person name="Gibbs R."/>
            <person name="Kuspa A."/>
            <person name="Muzny D."/>
            <person name="Queller D."/>
            <person name="Richards S."/>
            <person name="Strassman J."/>
            <person name="Sucgang R."/>
            <person name="Worley K."/>
            <person name="Schaap P."/>
        </authorList>
    </citation>
    <scope>NUCLEOTIDE SEQUENCE</scope>
    <source>
        <strain evidence="10">QSvi11</strain>
    </source>
</reference>
<dbReference type="Gene3D" id="1.25.10.10">
    <property type="entry name" value="Leucine-rich Repeat Variant"/>
    <property type="match status" value="2"/>
</dbReference>
<dbReference type="GO" id="GO:0005049">
    <property type="term" value="F:nuclear export signal receptor activity"/>
    <property type="evidence" value="ECO:0007669"/>
    <property type="project" value="InterPro"/>
</dbReference>
<organism evidence="10 11">
    <name type="scientific">Polysphondylium violaceum</name>
    <dbReference type="NCBI Taxonomy" id="133409"/>
    <lineage>
        <taxon>Eukaryota</taxon>
        <taxon>Amoebozoa</taxon>
        <taxon>Evosea</taxon>
        <taxon>Eumycetozoa</taxon>
        <taxon>Dictyostelia</taxon>
        <taxon>Dictyosteliales</taxon>
        <taxon>Dictyosteliaceae</taxon>
        <taxon>Polysphondylium</taxon>
    </lineage>
</organism>
<keyword evidence="11" id="KW-1185">Reference proteome</keyword>
<feature type="domain" description="Exportin-7/Ran-binding protein 17 TPR repeats" evidence="9">
    <location>
        <begin position="484"/>
        <end position="703"/>
    </location>
</feature>
<dbReference type="OrthoDB" id="5548448at2759"/>
<dbReference type="InterPro" id="IPR044189">
    <property type="entry name" value="XPO4/7-like"/>
</dbReference>
<evidence type="ECO:0000256" key="1">
    <source>
        <dbReference type="ARBA" id="ARBA00004123"/>
    </source>
</evidence>
<evidence type="ECO:0000256" key="3">
    <source>
        <dbReference type="ARBA" id="ARBA00009466"/>
    </source>
</evidence>
<dbReference type="PANTHER" id="PTHR12596">
    <property type="entry name" value="EXPORTIN 4,7-RELATED"/>
    <property type="match status" value="1"/>
</dbReference>
<evidence type="ECO:0000256" key="5">
    <source>
        <dbReference type="ARBA" id="ARBA00022490"/>
    </source>
</evidence>
<dbReference type="GO" id="GO:0005643">
    <property type="term" value="C:nuclear pore"/>
    <property type="evidence" value="ECO:0007669"/>
    <property type="project" value="TreeGrafter"/>
</dbReference>
<proteinExistence type="inferred from homology"/>
<protein>
    <recommendedName>
        <fullName evidence="8">Exportin-4</fullName>
    </recommendedName>
</protein>
<dbReference type="EMBL" id="AJWJ01000194">
    <property type="protein sequence ID" value="KAF2073599.1"/>
    <property type="molecule type" value="Genomic_DNA"/>
</dbReference>
<accession>A0A8J4PX50</accession>
<dbReference type="PANTHER" id="PTHR12596:SF1">
    <property type="entry name" value="EXPORTIN-4"/>
    <property type="match status" value="1"/>
</dbReference>
<comment type="similarity">
    <text evidence="3">Belongs to the exportin family.</text>
</comment>
<dbReference type="GO" id="GO:0006611">
    <property type="term" value="P:protein export from nucleus"/>
    <property type="evidence" value="ECO:0007669"/>
    <property type="project" value="TreeGrafter"/>
</dbReference>
<evidence type="ECO:0000313" key="10">
    <source>
        <dbReference type="EMBL" id="KAF2073599.1"/>
    </source>
</evidence>
<gene>
    <name evidence="10" type="ORF">CYY_005088</name>
</gene>
<dbReference type="InterPro" id="IPR057947">
    <property type="entry name" value="TPR_XPO7/RBP17"/>
</dbReference>
<evidence type="ECO:0000259" key="9">
    <source>
        <dbReference type="Pfam" id="PF25795"/>
    </source>
</evidence>
<dbReference type="Pfam" id="PF25795">
    <property type="entry name" value="TPR_XPO7"/>
    <property type="match status" value="1"/>
</dbReference>
<evidence type="ECO:0000256" key="7">
    <source>
        <dbReference type="ARBA" id="ARBA00023242"/>
    </source>
</evidence>
<evidence type="ECO:0000256" key="2">
    <source>
        <dbReference type="ARBA" id="ARBA00004496"/>
    </source>
</evidence>
<evidence type="ECO:0000313" key="11">
    <source>
        <dbReference type="Proteomes" id="UP000695562"/>
    </source>
</evidence>
<keyword evidence="6" id="KW-0653">Protein transport</keyword>
<evidence type="ECO:0000256" key="8">
    <source>
        <dbReference type="ARBA" id="ARBA00040444"/>
    </source>
</evidence>
<dbReference type="GO" id="GO:0005737">
    <property type="term" value="C:cytoplasm"/>
    <property type="evidence" value="ECO:0007669"/>
    <property type="project" value="UniProtKB-SubCell"/>
</dbReference>
<comment type="subcellular location">
    <subcellularLocation>
        <location evidence="2">Cytoplasm</location>
    </subcellularLocation>
    <subcellularLocation>
        <location evidence="1">Nucleus</location>
    </subcellularLocation>
</comment>
<dbReference type="AlphaFoldDB" id="A0A8J4PX50"/>
<sequence>MEEEFIKNLEKYCVDVQSINKGERDAAEKAIVELIKLQTPYSMCFALLQRSKSNLAHFYTLILMRDSSIREWAALEASLKIAIVDGLFEYMMFMYSLEFVGQATKNQAFNTLGVIVKRAWMDEDKYSAAGGNTLNNIVMERVYKMFDSGHAGHLEIGIRLVQALVIEFSGSSKSCNIQLTWDYHQKCMLSFQTSHLQPLFRKLLSLLEQFKQLLTSNPALRDAKTLSTLNLTLNIFTSMLDWKFIDPNRPNYSFIFSTVQTPLKPTSDWAPLFVARPSPVLELVFGLYPLISHFEKIPSLLRSTMVQLCNLGDTVLDTVPTKTQYISDLIKYLHPLLETAIVTKNWTEMEDISNILYRFTYNFKFINIAHLPNQQVLPFYTNIARFIFNSMELMKISIDHGESDLEDEIEADCFDILLKAWVSLVSDADEKSQRKRSILPENFTTQFETLRDCTGQIFQQYIQTRLELSKKELSKFDTLEEENEISEDKKKYQEQLASIAYIGRFNPGPSMEILKNEIKRCVTSLKERMSDPVLFESLHWLIIFAGNLLFDPEEKTVSAIPTLIENYSFSQYNKDNNCTDSIVELSNAVFSFSMEYENPLLNHNNGVAHISPLVSQTSLWFAAGWSLVYLLPSSGLNPNLSPSLLKAYHQEDSVFGICDYFLYKVLLNLKTWQSDIDVLKNSCLLLNNLCQNRELAKFLIKSEHWSKLFYLQDGLSNLPANIQSLLFEAFTKVIFSFDNDNRQKYFIELTKSLMDQMDTILSRSDFKSVAQTPQVKETIYLFLEKLNGITKVSESMNHEEQTLYLAPKLILKYSNYFLGLIPIYDHYQDIINLILSLYYNLTKHQLEFLTENVANEIFPSIINIFREVATILSTSKKNAMEYKDYYNRVKKLVKILYNFTSFTDSQGNCTNLINQVIFHGLCIITPLLTNKDLLQYPKLSRQFFSIITFIFTSTFVEVKNLPVEISNILYTLIDGGINHHDMEIVKACFECISSLTDNLERIKKKQNTIDPHYQGVVIQFMGSVVNFLLLQDFNVDELLFPASNTLFALMLSNIDGYRTKVIDLITRQDSSIQNRVAQQFETLIISGTDRKAKDEFLKSLQLFLVNVKPLLKKK</sequence>
<keyword evidence="7" id="KW-0539">Nucleus</keyword>
<keyword evidence="4" id="KW-0813">Transport</keyword>
<evidence type="ECO:0000256" key="4">
    <source>
        <dbReference type="ARBA" id="ARBA00022448"/>
    </source>
</evidence>
<name>A0A8J4PX50_9MYCE</name>